<accession>A0A1H9E347</accession>
<evidence type="ECO:0000313" key="2">
    <source>
        <dbReference type="Proteomes" id="UP000199233"/>
    </source>
</evidence>
<sequence>MEKKIGDSDFPMMVYGSIDKNGRITSGSNFSCHRESNGTYRIVFSLPFSEAPAVVGSQTNFGSMGESTLDQITFPFVYKDSCTVLTGGSSGSAEDRSFSFIALGPMGR</sequence>
<organism evidence="1 2">
    <name type="scientific">Solimonas aquatica</name>
    <dbReference type="NCBI Taxonomy" id="489703"/>
    <lineage>
        <taxon>Bacteria</taxon>
        <taxon>Pseudomonadati</taxon>
        <taxon>Pseudomonadota</taxon>
        <taxon>Gammaproteobacteria</taxon>
        <taxon>Nevskiales</taxon>
        <taxon>Nevskiaceae</taxon>
        <taxon>Solimonas</taxon>
    </lineage>
</organism>
<gene>
    <name evidence="1" type="ORF">SAMN04488038_104264</name>
</gene>
<dbReference type="AlphaFoldDB" id="A0A1H9E347"/>
<evidence type="ECO:0000313" key="1">
    <source>
        <dbReference type="EMBL" id="SEQ20071.1"/>
    </source>
</evidence>
<protein>
    <recommendedName>
        <fullName evidence="3">H-type lectin domain-containing protein</fullName>
    </recommendedName>
</protein>
<evidence type="ECO:0008006" key="3">
    <source>
        <dbReference type="Google" id="ProtNLM"/>
    </source>
</evidence>
<dbReference type="Proteomes" id="UP000199233">
    <property type="component" value="Unassembled WGS sequence"/>
</dbReference>
<dbReference type="RefSeq" id="WP_093283794.1">
    <property type="nucleotide sequence ID" value="NZ_FOFS01000004.1"/>
</dbReference>
<dbReference type="EMBL" id="FOFS01000004">
    <property type="protein sequence ID" value="SEQ20071.1"/>
    <property type="molecule type" value="Genomic_DNA"/>
</dbReference>
<keyword evidence="2" id="KW-1185">Reference proteome</keyword>
<reference evidence="1 2" key="1">
    <citation type="submission" date="2016-10" db="EMBL/GenBank/DDBJ databases">
        <authorList>
            <person name="de Groot N.N."/>
        </authorList>
    </citation>
    <scope>NUCLEOTIDE SEQUENCE [LARGE SCALE GENOMIC DNA]</scope>
    <source>
        <strain evidence="1 2">DSM 25927</strain>
    </source>
</reference>
<dbReference type="OrthoDB" id="5998486at2"/>
<proteinExistence type="predicted"/>
<name>A0A1H9E347_9GAMM</name>